<dbReference type="EMBL" id="NMUH01009220">
    <property type="protein sequence ID" value="MQM19806.1"/>
    <property type="molecule type" value="Genomic_DNA"/>
</dbReference>
<keyword evidence="1" id="KW-0812">Transmembrane</keyword>
<keyword evidence="3" id="KW-1185">Reference proteome</keyword>
<gene>
    <name evidence="2" type="ORF">Taro_052817</name>
</gene>
<sequence length="545" mass="59186">MVTFVVKGGGASRAVGVVSRTVVTFVVKLCLEALVAVWCVALSTCGGLLWRVLPITRVVSAVGATVLHLAEFWCLWWHPLLVLEWFVFVPSGALVHCVALWEAPGACVSTVCCVVFPDRELRALFHKLLGVALSVVRQALVVCLWSRCFSFLRLRSRCVSLSDHEADLGTPLWQGHGVDYREVVVRLSGPLAPVVFSDRVGCRDTRQKATSNLSLSGSDRLVVAFPSAVCFQFRLWRRMARVQVGLLACFGVRPSDAERDGSICRVQIRRRHSGHRDLVATVFSFARCSALEGLSTRQVVSVTWYPQPHASVRGSSLSGGRAQVLFRCGPASSSHCLTLRWLRSRIGRLGVGPQLGRAAVVCGCVLCYDSLASLYLGRSKAGVSGWRVRGVDFYMVGSLAVFSDFHSVGSLGVPNYWFGNPFLGAVRGGTGVCSSLTSWRVQGPGWFCLWALDLQEVEVAVTSGETSFSLGCLVSLGVTPGCSFPTLRRSEMLVLVSVVLLPLVGVPAALAGRDSLSQEFVAGRSWWRFVAPFIASSVSCERERL</sequence>
<name>A0A843XKD3_COLES</name>
<accession>A0A843XKD3</accession>
<reference evidence="2" key="1">
    <citation type="submission" date="2017-07" db="EMBL/GenBank/DDBJ databases">
        <title>Taro Niue Genome Assembly and Annotation.</title>
        <authorList>
            <person name="Atibalentja N."/>
            <person name="Keating K."/>
            <person name="Fields C.J."/>
        </authorList>
    </citation>
    <scope>NUCLEOTIDE SEQUENCE</scope>
    <source>
        <strain evidence="2">Niue_2</strain>
        <tissue evidence="2">Leaf</tissue>
    </source>
</reference>
<feature type="transmembrane region" description="Helical" evidence="1">
    <location>
        <begin position="25"/>
        <end position="50"/>
    </location>
</feature>
<organism evidence="2 3">
    <name type="scientific">Colocasia esculenta</name>
    <name type="common">Wild taro</name>
    <name type="synonym">Arum esculentum</name>
    <dbReference type="NCBI Taxonomy" id="4460"/>
    <lineage>
        <taxon>Eukaryota</taxon>
        <taxon>Viridiplantae</taxon>
        <taxon>Streptophyta</taxon>
        <taxon>Embryophyta</taxon>
        <taxon>Tracheophyta</taxon>
        <taxon>Spermatophyta</taxon>
        <taxon>Magnoliopsida</taxon>
        <taxon>Liliopsida</taxon>
        <taxon>Araceae</taxon>
        <taxon>Aroideae</taxon>
        <taxon>Colocasieae</taxon>
        <taxon>Colocasia</taxon>
    </lineage>
</organism>
<feature type="transmembrane region" description="Helical" evidence="1">
    <location>
        <begin position="57"/>
        <end position="78"/>
    </location>
</feature>
<dbReference type="Proteomes" id="UP000652761">
    <property type="component" value="Unassembled WGS sequence"/>
</dbReference>
<comment type="caution">
    <text evidence="2">The sequence shown here is derived from an EMBL/GenBank/DDBJ whole genome shotgun (WGS) entry which is preliminary data.</text>
</comment>
<proteinExistence type="predicted"/>
<protein>
    <submittedName>
        <fullName evidence="2">Uncharacterized protein</fullName>
    </submittedName>
</protein>
<dbReference type="AlphaFoldDB" id="A0A843XKD3"/>
<keyword evidence="1" id="KW-1133">Transmembrane helix</keyword>
<keyword evidence="1" id="KW-0472">Membrane</keyword>
<evidence type="ECO:0000256" key="1">
    <source>
        <dbReference type="SAM" id="Phobius"/>
    </source>
</evidence>
<evidence type="ECO:0000313" key="3">
    <source>
        <dbReference type="Proteomes" id="UP000652761"/>
    </source>
</evidence>
<evidence type="ECO:0000313" key="2">
    <source>
        <dbReference type="EMBL" id="MQM19806.1"/>
    </source>
</evidence>